<keyword evidence="3" id="KW-1185">Reference proteome</keyword>
<dbReference type="Pfam" id="PF01451">
    <property type="entry name" value="LMWPc"/>
    <property type="match status" value="1"/>
</dbReference>
<dbReference type="SUPFAM" id="SSF52788">
    <property type="entry name" value="Phosphotyrosine protein phosphatases I"/>
    <property type="match status" value="1"/>
</dbReference>
<dbReference type="AlphaFoldDB" id="A0A6A8DHR1"/>
<protein>
    <recommendedName>
        <fullName evidence="1">Phosphotyrosine protein phosphatase I domain-containing protein</fullName>
    </recommendedName>
</protein>
<dbReference type="Proteomes" id="UP000799092">
    <property type="component" value="Unassembled WGS sequence"/>
</dbReference>
<evidence type="ECO:0000313" key="3">
    <source>
        <dbReference type="Proteomes" id="UP000799092"/>
    </source>
</evidence>
<reference evidence="2" key="1">
    <citation type="submission" date="2019-11" db="EMBL/GenBank/DDBJ databases">
        <authorList>
            <person name="Li J."/>
        </authorList>
    </citation>
    <scope>NUCLEOTIDE SEQUENCE</scope>
    <source>
        <strain evidence="2">B6B</strain>
    </source>
</reference>
<proteinExistence type="predicted"/>
<sequence length="167" mass="19480">MKILFVCTDNFTRSVIAEFCMKKYLKITNNNSVRVASSGIRANSDISKYSSIHFEIMEELDIDTSDFKRTQFDETFFEEFNVIIGMSELHKDYIKQHYNRDIFLFNEVLDGQKTPVNISSPDSDDFLEQMNQLVRYIENSVPNLLKNLEKVEYSLSTKTVNRSSSLK</sequence>
<dbReference type="SMART" id="SM00226">
    <property type="entry name" value="LMWPc"/>
    <property type="match status" value="1"/>
</dbReference>
<feature type="domain" description="Phosphotyrosine protein phosphatase I" evidence="1">
    <location>
        <begin position="1"/>
        <end position="147"/>
    </location>
</feature>
<dbReference type="PANTHER" id="PTHR11717">
    <property type="entry name" value="LOW MOLECULAR WEIGHT PROTEIN TYROSINE PHOSPHATASE"/>
    <property type="match status" value="1"/>
</dbReference>
<dbReference type="OrthoDB" id="9791751at2"/>
<accession>A0A6A8DHR1</accession>
<dbReference type="Gene3D" id="3.40.50.2300">
    <property type="match status" value="1"/>
</dbReference>
<dbReference type="InterPro" id="IPR050438">
    <property type="entry name" value="LMW_PTPase"/>
</dbReference>
<dbReference type="EMBL" id="WJNG01000008">
    <property type="protein sequence ID" value="MRH43261.1"/>
    <property type="molecule type" value="Genomic_DNA"/>
</dbReference>
<gene>
    <name evidence="2" type="ORF">GH741_11275</name>
</gene>
<dbReference type="InterPro" id="IPR036196">
    <property type="entry name" value="Ptyr_pPase_sf"/>
</dbReference>
<name>A0A6A8DHR1_9BACI</name>
<organism evidence="2 3">
    <name type="scientific">Aquibacillus halophilus</name>
    <dbReference type="NCBI Taxonomy" id="930132"/>
    <lineage>
        <taxon>Bacteria</taxon>
        <taxon>Bacillati</taxon>
        <taxon>Bacillota</taxon>
        <taxon>Bacilli</taxon>
        <taxon>Bacillales</taxon>
        <taxon>Bacillaceae</taxon>
        <taxon>Aquibacillus</taxon>
    </lineage>
</organism>
<evidence type="ECO:0000313" key="2">
    <source>
        <dbReference type="EMBL" id="MRH43261.1"/>
    </source>
</evidence>
<dbReference type="PANTHER" id="PTHR11717:SF31">
    <property type="entry name" value="LOW MOLECULAR WEIGHT PROTEIN-TYROSINE-PHOSPHATASE ETP-RELATED"/>
    <property type="match status" value="1"/>
</dbReference>
<dbReference type="RefSeq" id="WP_153736896.1">
    <property type="nucleotide sequence ID" value="NZ_WJNG01000008.1"/>
</dbReference>
<dbReference type="InterPro" id="IPR023485">
    <property type="entry name" value="Ptyr_pPase"/>
</dbReference>
<dbReference type="GO" id="GO:0004725">
    <property type="term" value="F:protein tyrosine phosphatase activity"/>
    <property type="evidence" value="ECO:0007669"/>
    <property type="project" value="TreeGrafter"/>
</dbReference>
<evidence type="ECO:0000259" key="1">
    <source>
        <dbReference type="SMART" id="SM00226"/>
    </source>
</evidence>
<comment type="caution">
    <text evidence="2">The sequence shown here is derived from an EMBL/GenBank/DDBJ whole genome shotgun (WGS) entry which is preliminary data.</text>
</comment>